<keyword evidence="3" id="KW-0698">rRNA processing</keyword>
<evidence type="ECO:0000256" key="1">
    <source>
        <dbReference type="ARBA" id="ARBA00004173"/>
    </source>
</evidence>
<organism evidence="11 12">
    <name type="scientific">Oopsacas minuta</name>
    <dbReference type="NCBI Taxonomy" id="111878"/>
    <lineage>
        <taxon>Eukaryota</taxon>
        <taxon>Metazoa</taxon>
        <taxon>Porifera</taxon>
        <taxon>Hexactinellida</taxon>
        <taxon>Hexasterophora</taxon>
        <taxon>Lyssacinosida</taxon>
        <taxon>Leucopsacidae</taxon>
        <taxon>Oopsacas</taxon>
    </lineage>
</organism>
<dbReference type="Pfam" id="PF08032">
    <property type="entry name" value="SpoU_sub_bind"/>
    <property type="match status" value="1"/>
</dbReference>
<keyword evidence="7" id="KW-0809">Transit peptide</keyword>
<dbReference type="PANTHER" id="PTHR46103:SF1">
    <property type="entry name" value="RRNA METHYLTRANSFERASE 1, MITOCHONDRIAL"/>
    <property type="match status" value="1"/>
</dbReference>
<evidence type="ECO:0000313" key="11">
    <source>
        <dbReference type="EMBL" id="KAI6653237.1"/>
    </source>
</evidence>
<keyword evidence="12" id="KW-1185">Reference proteome</keyword>
<accession>A0AAV7JWA1</accession>
<comment type="subcellular location">
    <subcellularLocation>
        <location evidence="1">Mitochondrion</location>
    </subcellularLocation>
</comment>
<dbReference type="PANTHER" id="PTHR46103">
    <property type="entry name" value="RRNA METHYLTRANSFERASE 1, MITOCHONDRIAL"/>
    <property type="match status" value="1"/>
</dbReference>
<dbReference type="SUPFAM" id="SSF75217">
    <property type="entry name" value="alpha/beta knot"/>
    <property type="match status" value="1"/>
</dbReference>
<dbReference type="InterPro" id="IPR013123">
    <property type="entry name" value="SpoU_subst-bd"/>
</dbReference>
<keyword evidence="8" id="KW-0496">Mitochondrion</keyword>
<dbReference type="InterPro" id="IPR001537">
    <property type="entry name" value="SpoU_MeTrfase"/>
</dbReference>
<dbReference type="GO" id="GO:0016435">
    <property type="term" value="F:rRNA (guanine) methyltransferase activity"/>
    <property type="evidence" value="ECO:0007669"/>
    <property type="project" value="TreeGrafter"/>
</dbReference>
<sequence length="321" mass="36228">MNFQSLLRRTLRSITLQNTCNNSIHTNSLLFGNKKKAIGEHLYGLYPCLAAVTMNRRIIHKIYIREDKDSQDGDKNRNRELGIKSFRRYELFKYAESNNIPIVNVTSTEMDRISGDRPHQGVAMDVSPLVVQDITLKEIETDSALSVNNSPPIWLFLEEIRDPMNMGAILRSSKYFGVDRVILSPRCSRLSPVVSKASAGAMETLDIRAIASTTKFLWYCSRYWSIIGTCSPVEEENLYQTVQIGDLDELRIEKPTLILFGNEGDGLSEDIAQYCHSMLSIQPWGELPEGIDSLNVSVSAALILHKVSTVRPRNVEMADQN</sequence>
<dbReference type="AlphaFoldDB" id="A0AAV7JWA1"/>
<evidence type="ECO:0000256" key="9">
    <source>
        <dbReference type="ARBA" id="ARBA00034881"/>
    </source>
</evidence>
<evidence type="ECO:0000256" key="2">
    <source>
        <dbReference type="ARBA" id="ARBA00007228"/>
    </source>
</evidence>
<comment type="similarity">
    <text evidence="2">Belongs to the class IV-like SAM-binding methyltransferase superfamily. RNA methyltransferase TrmH family.</text>
</comment>
<evidence type="ECO:0000313" key="12">
    <source>
        <dbReference type="Proteomes" id="UP001165289"/>
    </source>
</evidence>
<evidence type="ECO:0000256" key="8">
    <source>
        <dbReference type="ARBA" id="ARBA00023128"/>
    </source>
</evidence>
<dbReference type="CDD" id="cd18105">
    <property type="entry name" value="SpoU-like_MRM1"/>
    <property type="match status" value="1"/>
</dbReference>
<proteinExistence type="inferred from homology"/>
<dbReference type="SMART" id="SM00967">
    <property type="entry name" value="SpoU_sub_bind"/>
    <property type="match status" value="1"/>
</dbReference>
<dbReference type="InterPro" id="IPR047182">
    <property type="entry name" value="MRM1"/>
</dbReference>
<dbReference type="InterPro" id="IPR029026">
    <property type="entry name" value="tRNA_m1G_MTases_N"/>
</dbReference>
<keyword evidence="6" id="KW-0949">S-adenosyl-L-methionine</keyword>
<feature type="domain" description="RNA 2-O ribose methyltransferase substrate binding" evidence="10">
    <location>
        <begin position="41"/>
        <end position="132"/>
    </location>
</feature>
<evidence type="ECO:0000256" key="4">
    <source>
        <dbReference type="ARBA" id="ARBA00022603"/>
    </source>
</evidence>
<dbReference type="EMBL" id="JAKMXF010000288">
    <property type="protein sequence ID" value="KAI6653237.1"/>
    <property type="molecule type" value="Genomic_DNA"/>
</dbReference>
<evidence type="ECO:0000259" key="10">
    <source>
        <dbReference type="SMART" id="SM00967"/>
    </source>
</evidence>
<dbReference type="InterPro" id="IPR029028">
    <property type="entry name" value="Alpha/beta_knot_MTases"/>
</dbReference>
<dbReference type="SUPFAM" id="SSF55315">
    <property type="entry name" value="L30e-like"/>
    <property type="match status" value="1"/>
</dbReference>
<reference evidence="11 12" key="1">
    <citation type="journal article" date="2023" name="BMC Biol.">
        <title>The compact genome of the sponge Oopsacas minuta (Hexactinellida) is lacking key metazoan core genes.</title>
        <authorList>
            <person name="Santini S."/>
            <person name="Schenkelaars Q."/>
            <person name="Jourda C."/>
            <person name="Duchesne M."/>
            <person name="Belahbib H."/>
            <person name="Rocher C."/>
            <person name="Selva M."/>
            <person name="Riesgo A."/>
            <person name="Vervoort M."/>
            <person name="Leys S.P."/>
            <person name="Kodjabachian L."/>
            <person name="Le Bivic A."/>
            <person name="Borchiellini C."/>
            <person name="Claverie J.M."/>
            <person name="Renard E."/>
        </authorList>
    </citation>
    <scope>NUCLEOTIDE SEQUENCE [LARGE SCALE GENOMIC DNA]</scope>
    <source>
        <strain evidence="11">SPO-2</strain>
    </source>
</reference>
<keyword evidence="4 11" id="KW-0489">Methyltransferase</keyword>
<dbReference type="InterPro" id="IPR029064">
    <property type="entry name" value="Ribosomal_eL30-like_sf"/>
</dbReference>
<dbReference type="GO" id="GO:0005739">
    <property type="term" value="C:mitochondrion"/>
    <property type="evidence" value="ECO:0007669"/>
    <property type="project" value="UniProtKB-SubCell"/>
</dbReference>
<dbReference type="Gene3D" id="3.40.1280.10">
    <property type="match status" value="1"/>
</dbReference>
<evidence type="ECO:0000256" key="3">
    <source>
        <dbReference type="ARBA" id="ARBA00022552"/>
    </source>
</evidence>
<protein>
    <recommendedName>
        <fullName evidence="9">rRNA methyltransferase 1, mitochondrial</fullName>
    </recommendedName>
</protein>
<dbReference type="Proteomes" id="UP001165289">
    <property type="component" value="Unassembled WGS sequence"/>
</dbReference>
<keyword evidence="5" id="KW-0808">Transferase</keyword>
<name>A0AAV7JWA1_9METZ</name>
<evidence type="ECO:0000256" key="7">
    <source>
        <dbReference type="ARBA" id="ARBA00022946"/>
    </source>
</evidence>
<evidence type="ECO:0000256" key="6">
    <source>
        <dbReference type="ARBA" id="ARBA00022691"/>
    </source>
</evidence>
<comment type="caution">
    <text evidence="11">The sequence shown here is derived from an EMBL/GenBank/DDBJ whole genome shotgun (WGS) entry which is preliminary data.</text>
</comment>
<evidence type="ECO:0000256" key="5">
    <source>
        <dbReference type="ARBA" id="ARBA00022679"/>
    </source>
</evidence>
<gene>
    <name evidence="11" type="ORF">LOD99_3762</name>
</gene>
<dbReference type="Gene3D" id="3.30.1330.30">
    <property type="match status" value="1"/>
</dbReference>
<dbReference type="Pfam" id="PF00588">
    <property type="entry name" value="SpoU_methylase"/>
    <property type="match status" value="1"/>
</dbReference>
<dbReference type="GO" id="GO:0003723">
    <property type="term" value="F:RNA binding"/>
    <property type="evidence" value="ECO:0007669"/>
    <property type="project" value="InterPro"/>
</dbReference>
<dbReference type="InterPro" id="IPR047261">
    <property type="entry name" value="MRM1_MeTrfase_dom"/>
</dbReference>